<sequence>MVIYLTQNISRALLTLLPNPEDVRSAADVLESFTDDLKSFYPPPDDVNEEVSETESRTKRSLIEQLKESQPLKQIRETVAETTKYLKGFLKTKPSGNQTESSNSTSTKTQSRKRRGLTDFIPVNSLKDAISQATSGAMKAFKPSSENKTSSNPLDFLASLSDISRDLVQNSIKEVSGNLVSSVALYQVNSKLDAIKQSIGIINQEIDRTKKVQQYVMNALQQASNITNSIGEQLKSNNCFAQFINPFKLFEEVITCVKNKIENGLKIAEETFKNLNQALSVPSDIVSEVSKCSQNQNLNPLTKLLCYLRVPLQLDEEKLLLPIEFARRIREITNYFATMRMDLIQCGIATIQSIGDKVENCAIEAILAVKDTLKG</sequence>
<organism evidence="2">
    <name type="scientific">Phlebotomus ariasi</name>
    <dbReference type="NCBI Taxonomy" id="59272"/>
    <lineage>
        <taxon>Eukaryota</taxon>
        <taxon>Metazoa</taxon>
        <taxon>Ecdysozoa</taxon>
        <taxon>Arthropoda</taxon>
        <taxon>Hexapoda</taxon>
        <taxon>Insecta</taxon>
        <taxon>Pterygota</taxon>
        <taxon>Neoptera</taxon>
        <taxon>Endopterygota</taxon>
        <taxon>Diptera</taxon>
        <taxon>Nematocera</taxon>
        <taxon>Psychodoidea</taxon>
        <taxon>Psychodidae</taxon>
        <taxon>Phlebotomus</taxon>
        <taxon>Larroussius</taxon>
    </lineage>
</organism>
<dbReference type="EMBL" id="AY862992">
    <property type="protein sequence ID" value="AAX55661.1"/>
    <property type="molecule type" value="mRNA"/>
</dbReference>
<evidence type="ECO:0000256" key="1">
    <source>
        <dbReference type="SAM" id="MobiDB-lite"/>
    </source>
</evidence>
<reference evidence="2" key="1">
    <citation type="journal article" date="2006" name="Vaccine">
        <title>From transcriptome to immunome: identification of DTH inducing proteins from a Phlebotomus ariasi salivary gland cDNA library.</title>
        <authorList>
            <person name="Oliveira F."/>
            <person name="Kamhawi S."/>
            <person name="Seitz A.E."/>
            <person name="Pham V.M."/>
            <person name="Guigal P.M."/>
            <person name="Fischer L."/>
            <person name="Ward J."/>
            <person name="Valenzuela J.G."/>
        </authorList>
    </citation>
    <scope>NUCLEOTIDE SEQUENCE</scope>
</reference>
<evidence type="ECO:0000313" key="2">
    <source>
        <dbReference type="EMBL" id="AAX55661.1"/>
    </source>
</evidence>
<feature type="compositionally biased region" description="Polar residues" evidence="1">
    <location>
        <begin position="94"/>
        <end position="109"/>
    </location>
</feature>
<dbReference type="AlphaFoldDB" id="Q2TJC7"/>
<accession>Q2TJC7</accession>
<feature type="region of interest" description="Disordered" evidence="1">
    <location>
        <begin position="89"/>
        <end position="117"/>
    </location>
</feature>
<proteinExistence type="evidence at transcript level"/>
<gene>
    <name evidence="2" type="primary">SP17</name>
</gene>
<name>Q2TJC7_9DIPT</name>
<protein>
    <submittedName>
        <fullName evidence="2">39 kDa salivary protein</fullName>
    </submittedName>
</protein>